<dbReference type="KEGG" id="ngl:RG1141_CH32360"/>
<accession>A0A068TBX8</accession>
<dbReference type="Proteomes" id="UP000028186">
    <property type="component" value="Chromosome I"/>
</dbReference>
<evidence type="ECO:0000313" key="6">
    <source>
        <dbReference type="Proteomes" id="UP000028186"/>
    </source>
</evidence>
<evidence type="ECO:0000256" key="4">
    <source>
        <dbReference type="SAM" id="SignalP"/>
    </source>
</evidence>
<sequence length="81" mass="7945">MKRFVVALSAVALLSACSDSGEKQSDPINNTPPSEPNNTAPTDRSPSPQTGTGGQSPATSPSGTTNTTPGSPPPAPGSGNP</sequence>
<feature type="compositionally biased region" description="Low complexity" evidence="3">
    <location>
        <begin position="56"/>
        <end position="69"/>
    </location>
</feature>
<name>A0A068TBX8_NEOGA</name>
<dbReference type="RefSeq" id="WP_157885168.1">
    <property type="nucleotide sequence ID" value="NZ_HG938355.1"/>
</dbReference>
<dbReference type="HOGENOM" id="CLU_2570300_0_0_5"/>
<feature type="compositionally biased region" description="Polar residues" evidence="3">
    <location>
        <begin position="26"/>
        <end position="50"/>
    </location>
</feature>
<dbReference type="Pfam" id="PF08139">
    <property type="entry name" value="LPAM_1"/>
    <property type="match status" value="1"/>
</dbReference>
<evidence type="ECO:0000256" key="1">
    <source>
        <dbReference type="ARBA" id="ARBA00017922"/>
    </source>
</evidence>
<evidence type="ECO:0000256" key="3">
    <source>
        <dbReference type="SAM" id="MobiDB-lite"/>
    </source>
</evidence>
<evidence type="ECO:0000313" key="5">
    <source>
        <dbReference type="EMBL" id="CDN55571.1"/>
    </source>
</evidence>
<feature type="signal peptide" evidence="4">
    <location>
        <begin position="1"/>
        <end position="20"/>
    </location>
</feature>
<evidence type="ECO:0000256" key="2">
    <source>
        <dbReference type="ARBA" id="ARBA00022729"/>
    </source>
</evidence>
<reference evidence="6" key="1">
    <citation type="journal article" date="2014" name="BMC Genomics">
        <title>Genome sequencing of two Neorhizobium galegae strains reveals a noeT gene responsible for the unusual acetylation of the nodulation factors.</title>
        <authorList>
            <person name="Osterman J."/>
            <person name="Marsh J."/>
            <person name="Laine P.K."/>
            <person name="Zeng Z."/>
            <person name="Alatalo E."/>
            <person name="Sullivan J.T."/>
            <person name="Young J.P."/>
            <person name="Thomas-Oates J."/>
            <person name="Paulin L."/>
            <person name="Lindstrom K."/>
        </authorList>
    </citation>
    <scope>NUCLEOTIDE SEQUENCE [LARGE SCALE GENOMIC DNA]</scope>
    <source>
        <strain evidence="6">HAMBI 1141</strain>
    </source>
</reference>
<keyword evidence="2 4" id="KW-0732">Signal</keyword>
<gene>
    <name evidence="5" type="ORF">RG1141_CH32360</name>
</gene>
<dbReference type="PROSITE" id="PS51257">
    <property type="entry name" value="PROKAR_LIPOPROTEIN"/>
    <property type="match status" value="1"/>
</dbReference>
<dbReference type="eggNOG" id="ENOG5030PGT">
    <property type="taxonomic scope" value="Bacteria"/>
</dbReference>
<protein>
    <recommendedName>
        <fullName evidence="1">Type IV secretion system putative lipoprotein virB7</fullName>
    </recommendedName>
</protein>
<proteinExistence type="predicted"/>
<dbReference type="AlphaFoldDB" id="A0A068TBX8"/>
<dbReference type="InterPro" id="IPR012640">
    <property type="entry name" value="Membr_lipoprot_lipid_attach_CS"/>
</dbReference>
<feature type="compositionally biased region" description="Pro residues" evidence="3">
    <location>
        <begin position="70"/>
        <end position="81"/>
    </location>
</feature>
<feature type="region of interest" description="Disordered" evidence="3">
    <location>
        <begin position="17"/>
        <end position="81"/>
    </location>
</feature>
<organism evidence="5 6">
    <name type="scientific">Neorhizobium galegae bv. officinalis bv. officinalis str. HAMBI 1141</name>
    <dbReference type="NCBI Taxonomy" id="1028801"/>
    <lineage>
        <taxon>Bacteria</taxon>
        <taxon>Pseudomonadati</taxon>
        <taxon>Pseudomonadota</taxon>
        <taxon>Alphaproteobacteria</taxon>
        <taxon>Hyphomicrobiales</taxon>
        <taxon>Rhizobiaceae</taxon>
        <taxon>Rhizobium/Agrobacterium group</taxon>
        <taxon>Neorhizobium</taxon>
    </lineage>
</organism>
<feature type="chain" id="PRO_5001653805" description="Type IV secretion system putative lipoprotein virB7" evidence="4">
    <location>
        <begin position="21"/>
        <end position="81"/>
    </location>
</feature>
<dbReference type="EMBL" id="HG938355">
    <property type="protein sequence ID" value="CDN55571.1"/>
    <property type="molecule type" value="Genomic_DNA"/>
</dbReference>